<proteinExistence type="predicted"/>
<accession>A0ABW3BM42</accession>
<evidence type="ECO:0000313" key="2">
    <source>
        <dbReference type="EMBL" id="MFD0804125.1"/>
    </source>
</evidence>
<feature type="non-terminal residue" evidence="2">
    <location>
        <position position="83"/>
    </location>
</feature>
<feature type="domain" description="AbiEi antitoxin N-terminal" evidence="1">
    <location>
        <begin position="16"/>
        <end position="57"/>
    </location>
</feature>
<dbReference type="InterPro" id="IPR025159">
    <property type="entry name" value="AbiEi_N"/>
</dbReference>
<comment type="caution">
    <text evidence="2">The sequence shown here is derived from an EMBL/GenBank/DDBJ whole genome shotgun (WGS) entry which is preliminary data.</text>
</comment>
<evidence type="ECO:0000259" key="1">
    <source>
        <dbReference type="Pfam" id="PF13338"/>
    </source>
</evidence>
<dbReference type="Pfam" id="PF13338">
    <property type="entry name" value="AbiEi_4"/>
    <property type="match status" value="1"/>
</dbReference>
<sequence length="83" mass="8910">MPQPRSSRLSPLYGIAAGQHGVITRAQALHCGVTRHQITGLVRRGRWRRLHTGVYLVRPAGGDPEPPLAARVMAAQLALGPDA</sequence>
<keyword evidence="3" id="KW-1185">Reference proteome</keyword>
<dbReference type="Proteomes" id="UP001596956">
    <property type="component" value="Unassembled WGS sequence"/>
</dbReference>
<protein>
    <submittedName>
        <fullName evidence="2">Type IV toxin-antitoxin system AbiEi family antitoxin domain-containing protein</fullName>
    </submittedName>
</protein>
<evidence type="ECO:0000313" key="3">
    <source>
        <dbReference type="Proteomes" id="UP001596956"/>
    </source>
</evidence>
<gene>
    <name evidence="2" type="ORF">ACFQZU_22810</name>
</gene>
<organism evidence="2 3">
    <name type="scientific">Streptomonospora algeriensis</name>
    <dbReference type="NCBI Taxonomy" id="995084"/>
    <lineage>
        <taxon>Bacteria</taxon>
        <taxon>Bacillati</taxon>
        <taxon>Actinomycetota</taxon>
        <taxon>Actinomycetes</taxon>
        <taxon>Streptosporangiales</taxon>
        <taxon>Nocardiopsidaceae</taxon>
        <taxon>Streptomonospora</taxon>
    </lineage>
</organism>
<name>A0ABW3BM42_9ACTN</name>
<dbReference type="EMBL" id="JBHTHR010001377">
    <property type="protein sequence ID" value="MFD0804125.1"/>
    <property type="molecule type" value="Genomic_DNA"/>
</dbReference>
<reference evidence="3" key="1">
    <citation type="journal article" date="2019" name="Int. J. Syst. Evol. Microbiol.">
        <title>The Global Catalogue of Microorganisms (GCM) 10K type strain sequencing project: providing services to taxonomists for standard genome sequencing and annotation.</title>
        <authorList>
            <consortium name="The Broad Institute Genomics Platform"/>
            <consortium name="The Broad Institute Genome Sequencing Center for Infectious Disease"/>
            <person name="Wu L."/>
            <person name="Ma J."/>
        </authorList>
    </citation>
    <scope>NUCLEOTIDE SEQUENCE [LARGE SCALE GENOMIC DNA]</scope>
    <source>
        <strain evidence="3">CCUG 63369</strain>
    </source>
</reference>